<proteinExistence type="predicted"/>
<protein>
    <submittedName>
        <fullName evidence="1">Uncharacterized protein</fullName>
    </submittedName>
</protein>
<evidence type="ECO:0000313" key="1">
    <source>
        <dbReference type="EMBL" id="GFH30979.1"/>
    </source>
</evidence>
<sequence>MVQLCTMRFGAMLQHQNSLQSAPISVAFVALAPANYSASTGKRRVNPCIRVRAGASEHGHTSAAHNRRCRKTVVGPVITGHCIKRAGLCGRCVPLSRQSHRKVPPCTNRHVVS</sequence>
<reference evidence="1 2" key="1">
    <citation type="submission" date="2020-02" db="EMBL/GenBank/DDBJ databases">
        <title>Draft genome sequence of Haematococcus lacustris strain NIES-144.</title>
        <authorList>
            <person name="Morimoto D."/>
            <person name="Nakagawa S."/>
            <person name="Yoshida T."/>
            <person name="Sawayama S."/>
        </authorList>
    </citation>
    <scope>NUCLEOTIDE SEQUENCE [LARGE SCALE GENOMIC DNA]</scope>
    <source>
        <strain evidence="1 2">NIES-144</strain>
    </source>
</reference>
<dbReference type="Proteomes" id="UP000485058">
    <property type="component" value="Unassembled WGS sequence"/>
</dbReference>
<dbReference type="AlphaFoldDB" id="A0A6A0ADM1"/>
<evidence type="ECO:0000313" key="2">
    <source>
        <dbReference type="Proteomes" id="UP000485058"/>
    </source>
</evidence>
<keyword evidence="2" id="KW-1185">Reference proteome</keyword>
<accession>A0A6A0ADM1</accession>
<comment type="caution">
    <text evidence="1">The sequence shown here is derived from an EMBL/GenBank/DDBJ whole genome shotgun (WGS) entry which is preliminary data.</text>
</comment>
<organism evidence="1 2">
    <name type="scientific">Haematococcus lacustris</name>
    <name type="common">Green alga</name>
    <name type="synonym">Haematococcus pluvialis</name>
    <dbReference type="NCBI Taxonomy" id="44745"/>
    <lineage>
        <taxon>Eukaryota</taxon>
        <taxon>Viridiplantae</taxon>
        <taxon>Chlorophyta</taxon>
        <taxon>core chlorophytes</taxon>
        <taxon>Chlorophyceae</taxon>
        <taxon>CS clade</taxon>
        <taxon>Chlamydomonadales</taxon>
        <taxon>Haematococcaceae</taxon>
        <taxon>Haematococcus</taxon>
    </lineage>
</organism>
<name>A0A6A0ADM1_HAELA</name>
<dbReference type="EMBL" id="BLLF01005266">
    <property type="protein sequence ID" value="GFH30979.1"/>
    <property type="molecule type" value="Genomic_DNA"/>
</dbReference>
<gene>
    <name evidence="1" type="ORF">HaLaN_29920</name>
</gene>